<dbReference type="EC" id="5.6.2.4" evidence="6"/>
<dbReference type="Pfam" id="PF23445">
    <property type="entry name" value="WHD_SNRNP200"/>
    <property type="match status" value="1"/>
</dbReference>
<dbReference type="AlphaFoldDB" id="A0A444YNS6"/>
<organism evidence="10 11">
    <name type="scientific">Arachis hypogaea</name>
    <name type="common">Peanut</name>
    <dbReference type="NCBI Taxonomy" id="3818"/>
    <lineage>
        <taxon>Eukaryota</taxon>
        <taxon>Viridiplantae</taxon>
        <taxon>Streptophyta</taxon>
        <taxon>Embryophyta</taxon>
        <taxon>Tracheophyta</taxon>
        <taxon>Spermatophyta</taxon>
        <taxon>Magnoliopsida</taxon>
        <taxon>eudicotyledons</taxon>
        <taxon>Gunneridae</taxon>
        <taxon>Pentapetalae</taxon>
        <taxon>rosids</taxon>
        <taxon>fabids</taxon>
        <taxon>Fabales</taxon>
        <taxon>Fabaceae</taxon>
        <taxon>Papilionoideae</taxon>
        <taxon>50 kb inversion clade</taxon>
        <taxon>dalbergioids sensu lato</taxon>
        <taxon>Dalbergieae</taxon>
        <taxon>Pterocarpus clade</taxon>
        <taxon>Arachis</taxon>
    </lineage>
</organism>
<feature type="region of interest" description="Disordered" evidence="8">
    <location>
        <begin position="1"/>
        <end position="29"/>
    </location>
</feature>
<protein>
    <recommendedName>
        <fullName evidence="6">DNA 3'-5' helicase</fullName>
        <ecNumber evidence="6">5.6.2.4</ecNumber>
    </recommendedName>
</protein>
<evidence type="ECO:0000256" key="2">
    <source>
        <dbReference type="ARBA" id="ARBA00022801"/>
    </source>
</evidence>
<evidence type="ECO:0000313" key="10">
    <source>
        <dbReference type="EMBL" id="RYR03548.1"/>
    </source>
</evidence>
<evidence type="ECO:0000256" key="5">
    <source>
        <dbReference type="ARBA" id="ARBA00034617"/>
    </source>
</evidence>
<keyword evidence="1" id="KW-0547">Nucleotide-binding</keyword>
<reference evidence="10 11" key="1">
    <citation type="submission" date="2019-01" db="EMBL/GenBank/DDBJ databases">
        <title>Sequencing of cultivated peanut Arachis hypogaea provides insights into genome evolution and oil improvement.</title>
        <authorList>
            <person name="Chen X."/>
        </authorList>
    </citation>
    <scope>NUCLEOTIDE SEQUENCE [LARGE SCALE GENOMIC DNA]</scope>
    <source>
        <strain evidence="11">cv. Fuhuasheng</strain>
        <tissue evidence="10">Leaves</tissue>
    </source>
</reference>
<dbReference type="EMBL" id="SDMP01000016">
    <property type="protein sequence ID" value="RYR03548.1"/>
    <property type="molecule type" value="Genomic_DNA"/>
</dbReference>
<dbReference type="PANTHER" id="PTHR47835:SF3">
    <property type="entry name" value="HELICASE FOR MEIOSIS 1"/>
    <property type="match status" value="1"/>
</dbReference>
<evidence type="ECO:0000313" key="11">
    <source>
        <dbReference type="Proteomes" id="UP000289738"/>
    </source>
</evidence>
<evidence type="ECO:0000256" key="7">
    <source>
        <dbReference type="ARBA" id="ARBA00048988"/>
    </source>
</evidence>
<evidence type="ECO:0000256" key="4">
    <source>
        <dbReference type="ARBA" id="ARBA00022840"/>
    </source>
</evidence>
<dbReference type="GO" id="GO:0016787">
    <property type="term" value="F:hydrolase activity"/>
    <property type="evidence" value="ECO:0007669"/>
    <property type="project" value="UniProtKB-KW"/>
</dbReference>
<evidence type="ECO:0000259" key="9">
    <source>
        <dbReference type="Pfam" id="PF23445"/>
    </source>
</evidence>
<dbReference type="GO" id="GO:0043138">
    <property type="term" value="F:3'-5' DNA helicase activity"/>
    <property type="evidence" value="ECO:0007669"/>
    <property type="project" value="UniProtKB-EC"/>
</dbReference>
<proteinExistence type="predicted"/>
<dbReference type="FunFam" id="1.10.10.10:FF:000012">
    <property type="entry name" value="U5 small nuclear ribonucleoprotein helicase"/>
    <property type="match status" value="1"/>
</dbReference>
<evidence type="ECO:0000256" key="6">
    <source>
        <dbReference type="ARBA" id="ARBA00034808"/>
    </source>
</evidence>
<comment type="caution">
    <text evidence="10">The sequence shown here is derived from an EMBL/GenBank/DDBJ whole genome shotgun (WGS) entry which is preliminary data.</text>
</comment>
<feature type="domain" description="MER3 helicase-like winged helix" evidence="9">
    <location>
        <begin position="247"/>
        <end position="325"/>
    </location>
</feature>
<dbReference type="GO" id="GO:0005524">
    <property type="term" value="F:ATP binding"/>
    <property type="evidence" value="ECO:0007669"/>
    <property type="project" value="UniProtKB-KW"/>
</dbReference>
<keyword evidence="3" id="KW-0347">Helicase</keyword>
<sequence length="376" mass="42679">MTLCEVPSCARDASTSNPSSGTPNPHSALSLQTRRRCSLCRRSLPFLQTLDSFGAAPFDFVKKLQPKLKEIRRVYSSPEFSKKVLEKWHPRATIRIDLSAIRNAIVSEVEEEDEDSNATVVFERGKRGRRLSLKEFWGEWVREAEGEGSGGGDWEPIRALKSRFKDFEKCSSSSEIFDGFKNSEFLEKVKSSLEVAPLDVPELLAYFAMPQPRMTFYLRRFVSRNGKGGGSQFQNDFLIMIFSSNRLLPCVTEHLLAEIVQLTVTDITKAIEWLQCSYLYVRMKKNPENYSIKKGISGDRLVKHVQDICVKKVNELSQHQMVEIDEDGFLLSPLDPGRLMTIMRTPENCCLEDALHVICSAEEITCADILINCFSV</sequence>
<evidence type="ECO:0000256" key="1">
    <source>
        <dbReference type="ARBA" id="ARBA00022741"/>
    </source>
</evidence>
<keyword evidence="2" id="KW-0378">Hydrolase</keyword>
<dbReference type="InterPro" id="IPR057842">
    <property type="entry name" value="WH_MER3"/>
</dbReference>
<dbReference type="InterPro" id="IPR052247">
    <property type="entry name" value="Meiotic_Crossover_Helicase"/>
</dbReference>
<accession>A0A444YNS6</accession>
<feature type="compositionally biased region" description="Low complexity" evidence="8">
    <location>
        <begin position="14"/>
        <end position="27"/>
    </location>
</feature>
<dbReference type="PANTHER" id="PTHR47835">
    <property type="entry name" value="HFM1, ATP DEPENDENT DNA HELICASE HOMOLOG"/>
    <property type="match status" value="1"/>
</dbReference>
<keyword evidence="11" id="KW-1185">Reference proteome</keyword>
<keyword evidence="4" id="KW-0067">ATP-binding</keyword>
<name>A0A444YNS6_ARAHY</name>
<gene>
    <name evidence="10" type="ORF">Ahy_B06g082584</name>
</gene>
<dbReference type="Proteomes" id="UP000289738">
    <property type="component" value="Chromosome B06"/>
</dbReference>
<comment type="catalytic activity">
    <reaction evidence="5">
        <text>Couples ATP hydrolysis with the unwinding of duplex DNA by translocating in the 3'-5' direction.</text>
        <dbReference type="EC" id="5.6.2.4"/>
    </reaction>
</comment>
<dbReference type="InterPro" id="IPR036388">
    <property type="entry name" value="WH-like_DNA-bd_sf"/>
</dbReference>
<comment type="catalytic activity">
    <reaction evidence="7">
        <text>ATP + H2O = ADP + phosphate + H(+)</text>
        <dbReference type="Rhea" id="RHEA:13065"/>
        <dbReference type="ChEBI" id="CHEBI:15377"/>
        <dbReference type="ChEBI" id="CHEBI:15378"/>
        <dbReference type="ChEBI" id="CHEBI:30616"/>
        <dbReference type="ChEBI" id="CHEBI:43474"/>
        <dbReference type="ChEBI" id="CHEBI:456216"/>
        <dbReference type="EC" id="5.6.2.4"/>
    </reaction>
</comment>
<evidence type="ECO:0000256" key="3">
    <source>
        <dbReference type="ARBA" id="ARBA00022806"/>
    </source>
</evidence>
<dbReference type="STRING" id="3818.A0A444YNS6"/>
<dbReference type="Gene3D" id="1.10.10.10">
    <property type="entry name" value="Winged helix-like DNA-binding domain superfamily/Winged helix DNA-binding domain"/>
    <property type="match status" value="1"/>
</dbReference>
<evidence type="ECO:0000256" key="8">
    <source>
        <dbReference type="SAM" id="MobiDB-lite"/>
    </source>
</evidence>